<dbReference type="OrthoDB" id="2971182at2759"/>
<gene>
    <name evidence="3" type="ORF">M422DRAFT_258079</name>
</gene>
<protein>
    <recommendedName>
        <fullName evidence="2">DUF6534 domain-containing protein</fullName>
    </recommendedName>
</protein>
<keyword evidence="4" id="KW-1185">Reference proteome</keyword>
<name>A0A0C9UWD7_SPHS4</name>
<keyword evidence="1" id="KW-0812">Transmembrane</keyword>
<organism evidence="3 4">
    <name type="scientific">Sphaerobolus stellatus (strain SS14)</name>
    <dbReference type="NCBI Taxonomy" id="990650"/>
    <lineage>
        <taxon>Eukaryota</taxon>
        <taxon>Fungi</taxon>
        <taxon>Dikarya</taxon>
        <taxon>Basidiomycota</taxon>
        <taxon>Agaricomycotina</taxon>
        <taxon>Agaricomycetes</taxon>
        <taxon>Phallomycetidae</taxon>
        <taxon>Geastrales</taxon>
        <taxon>Sphaerobolaceae</taxon>
        <taxon>Sphaerobolus</taxon>
    </lineage>
</organism>
<dbReference type="EMBL" id="KN837154">
    <property type="protein sequence ID" value="KIJ39189.1"/>
    <property type="molecule type" value="Genomic_DNA"/>
</dbReference>
<reference evidence="3 4" key="1">
    <citation type="submission" date="2014-06" db="EMBL/GenBank/DDBJ databases">
        <title>Evolutionary Origins and Diversification of the Mycorrhizal Mutualists.</title>
        <authorList>
            <consortium name="DOE Joint Genome Institute"/>
            <consortium name="Mycorrhizal Genomics Consortium"/>
            <person name="Kohler A."/>
            <person name="Kuo A."/>
            <person name="Nagy L.G."/>
            <person name="Floudas D."/>
            <person name="Copeland A."/>
            <person name="Barry K.W."/>
            <person name="Cichocki N."/>
            <person name="Veneault-Fourrey C."/>
            <person name="LaButti K."/>
            <person name="Lindquist E.A."/>
            <person name="Lipzen A."/>
            <person name="Lundell T."/>
            <person name="Morin E."/>
            <person name="Murat C."/>
            <person name="Riley R."/>
            <person name="Ohm R."/>
            <person name="Sun H."/>
            <person name="Tunlid A."/>
            <person name="Henrissat B."/>
            <person name="Grigoriev I.V."/>
            <person name="Hibbett D.S."/>
            <person name="Martin F."/>
        </authorList>
    </citation>
    <scope>NUCLEOTIDE SEQUENCE [LARGE SCALE GENOMIC DNA]</scope>
    <source>
        <strain evidence="3 4">SS14</strain>
    </source>
</reference>
<feature type="domain" description="DUF6534" evidence="2">
    <location>
        <begin position="139"/>
        <end position="224"/>
    </location>
</feature>
<proteinExistence type="predicted"/>
<keyword evidence="1" id="KW-1133">Transmembrane helix</keyword>
<feature type="transmembrane region" description="Helical" evidence="1">
    <location>
        <begin position="204"/>
        <end position="222"/>
    </location>
</feature>
<feature type="transmembrane region" description="Helical" evidence="1">
    <location>
        <begin position="174"/>
        <end position="192"/>
    </location>
</feature>
<evidence type="ECO:0000313" key="4">
    <source>
        <dbReference type="Proteomes" id="UP000054279"/>
    </source>
</evidence>
<feature type="transmembrane region" description="Helical" evidence="1">
    <location>
        <begin position="22"/>
        <end position="41"/>
    </location>
</feature>
<evidence type="ECO:0000313" key="3">
    <source>
        <dbReference type="EMBL" id="KIJ39189.1"/>
    </source>
</evidence>
<dbReference type="Pfam" id="PF20152">
    <property type="entry name" value="DUF6534"/>
    <property type="match status" value="1"/>
</dbReference>
<dbReference type="PANTHER" id="PTHR40465">
    <property type="entry name" value="CHROMOSOME 1, WHOLE GENOME SHOTGUN SEQUENCE"/>
    <property type="match status" value="1"/>
</dbReference>
<feature type="transmembrane region" description="Helical" evidence="1">
    <location>
        <begin position="48"/>
        <end position="72"/>
    </location>
</feature>
<dbReference type="AlphaFoldDB" id="A0A0C9UWD7"/>
<dbReference type="HOGENOM" id="CLU_046025_7_1_1"/>
<dbReference type="InterPro" id="IPR045339">
    <property type="entry name" value="DUF6534"/>
</dbReference>
<dbReference type="Proteomes" id="UP000054279">
    <property type="component" value="Unassembled WGS sequence"/>
</dbReference>
<sequence>MSDEVKTLIESGLSDVSDVSALSKYLATSVYAIFYALRVCFVSGHKTWLAGIMIVLSILQLGSIIFLVPALYEELMAKFLGTGIGQYNLDAIPASLSGLLLKPHFTLAATAYIIITGSISSVYARETLITQGVASASTIICDALISGSLVYFLREKPFHRSMRIGIGKITIYSINIGLVTVAVATISLITWLAAPHSQFTWEIFYYPATQVYVNSVLVSLNARKEIRAQMIKNYSRPHSSMFLSFNVDEIS</sequence>
<dbReference type="PANTHER" id="PTHR40465:SF1">
    <property type="entry name" value="DUF6534 DOMAIN-CONTAINING PROTEIN"/>
    <property type="match status" value="1"/>
</dbReference>
<accession>A0A0C9UWD7</accession>
<keyword evidence="1" id="KW-0472">Membrane</keyword>
<evidence type="ECO:0000256" key="1">
    <source>
        <dbReference type="SAM" id="Phobius"/>
    </source>
</evidence>
<evidence type="ECO:0000259" key="2">
    <source>
        <dbReference type="Pfam" id="PF20152"/>
    </source>
</evidence>